<organism evidence="1 2">
    <name type="scientific">Micromonospora yangpuensis</name>
    <dbReference type="NCBI Taxonomy" id="683228"/>
    <lineage>
        <taxon>Bacteria</taxon>
        <taxon>Bacillati</taxon>
        <taxon>Actinomycetota</taxon>
        <taxon>Actinomycetes</taxon>
        <taxon>Micromonosporales</taxon>
        <taxon>Micromonosporaceae</taxon>
        <taxon>Micromonospora</taxon>
    </lineage>
</organism>
<keyword evidence="2" id="KW-1185">Reference proteome</keyword>
<accession>A0A1C6VDT4</accession>
<evidence type="ECO:0000313" key="2">
    <source>
        <dbReference type="Proteomes" id="UP000198937"/>
    </source>
</evidence>
<evidence type="ECO:0000313" key="1">
    <source>
        <dbReference type="EMBL" id="SCL64307.1"/>
    </source>
</evidence>
<dbReference type="RefSeq" id="WP_091444729.1">
    <property type="nucleotide sequence ID" value="NZ_BMMJ01000007.1"/>
</dbReference>
<sequence>MAATTSPQEASPGLSEVERVGGELREAYLAVAAAGAALERTAAGCAHPAIRQARRCGEDALDLAAEAERMLSDGAHRLRAHTGHQVPASIGALIEVLETTRRQLDAAADQVREFPARVTTARQQLLDSATAGEATDRVAEKWEQAAGELGLMTASLAAAAGALTTYTRGLSALTS</sequence>
<protein>
    <submittedName>
        <fullName evidence="1">Uncharacterized protein</fullName>
    </submittedName>
</protein>
<dbReference type="AlphaFoldDB" id="A0A1C6VDT4"/>
<dbReference type="STRING" id="683228.GA0070617_5439"/>
<proteinExistence type="predicted"/>
<reference evidence="1 2" key="1">
    <citation type="submission" date="2016-06" db="EMBL/GenBank/DDBJ databases">
        <authorList>
            <person name="Kjaerup R.B."/>
            <person name="Dalgaard T.S."/>
            <person name="Juul-Madsen H.R."/>
        </authorList>
    </citation>
    <scope>NUCLEOTIDE SEQUENCE [LARGE SCALE GENOMIC DNA]</scope>
    <source>
        <strain evidence="1 2">DSM 45577</strain>
    </source>
</reference>
<name>A0A1C6VDT4_9ACTN</name>
<dbReference type="Proteomes" id="UP000198937">
    <property type="component" value="Unassembled WGS sequence"/>
</dbReference>
<dbReference type="OrthoDB" id="3371909at2"/>
<dbReference type="EMBL" id="FMIA01000002">
    <property type="protein sequence ID" value="SCL64307.1"/>
    <property type="molecule type" value="Genomic_DNA"/>
</dbReference>
<gene>
    <name evidence="1" type="ORF">GA0070617_5439</name>
</gene>